<dbReference type="InterPro" id="IPR056884">
    <property type="entry name" value="NPHP3-like_N"/>
</dbReference>
<feature type="compositionally biased region" description="Low complexity" evidence="3">
    <location>
        <begin position="631"/>
        <end position="652"/>
    </location>
</feature>
<keyword evidence="6" id="KW-1185">Reference proteome</keyword>
<evidence type="ECO:0000256" key="2">
    <source>
        <dbReference type="SAM" id="Coils"/>
    </source>
</evidence>
<comment type="caution">
    <text evidence="5">The sequence shown here is derived from an EMBL/GenBank/DDBJ whole genome shotgun (WGS) entry which is preliminary data.</text>
</comment>
<dbReference type="Pfam" id="PF24883">
    <property type="entry name" value="NPHP3_N"/>
    <property type="match status" value="1"/>
</dbReference>
<evidence type="ECO:0000256" key="1">
    <source>
        <dbReference type="ARBA" id="ARBA00022737"/>
    </source>
</evidence>
<keyword evidence="1" id="KW-0677">Repeat</keyword>
<gene>
    <name evidence="5" type="ORF">O9K51_11113</name>
</gene>
<evidence type="ECO:0000313" key="5">
    <source>
        <dbReference type="EMBL" id="KAJ6436399.1"/>
    </source>
</evidence>
<evidence type="ECO:0000256" key="3">
    <source>
        <dbReference type="SAM" id="MobiDB-lite"/>
    </source>
</evidence>
<feature type="compositionally biased region" description="Polar residues" evidence="3">
    <location>
        <begin position="713"/>
        <end position="731"/>
    </location>
</feature>
<dbReference type="PANTHER" id="PTHR10039:SF14">
    <property type="entry name" value="NACHT DOMAIN-CONTAINING PROTEIN"/>
    <property type="match status" value="1"/>
</dbReference>
<feature type="compositionally biased region" description="Polar residues" evidence="3">
    <location>
        <begin position="765"/>
        <end position="774"/>
    </location>
</feature>
<dbReference type="AlphaFoldDB" id="A0AB34FCI8"/>
<feature type="domain" description="Nephrocystin 3-like N-terminal" evidence="4">
    <location>
        <begin position="2"/>
        <end position="141"/>
    </location>
</feature>
<feature type="region of interest" description="Disordered" evidence="3">
    <location>
        <begin position="604"/>
        <end position="659"/>
    </location>
</feature>
<dbReference type="PANTHER" id="PTHR10039">
    <property type="entry name" value="AMELOGENIN"/>
    <property type="match status" value="1"/>
</dbReference>
<evidence type="ECO:0000313" key="6">
    <source>
        <dbReference type="Proteomes" id="UP001163105"/>
    </source>
</evidence>
<feature type="region of interest" description="Disordered" evidence="3">
    <location>
        <begin position="765"/>
        <end position="795"/>
    </location>
</feature>
<name>A0AB34FCI8_9HYPO</name>
<sequence>MAGTGKSTIALTIAHEYNVQRRLCASFFFARGRGDHASTQKFAATIASQLAEFSPELRKHIYDAVVSKYSIRGLGFTDQWDKLILQPLKLLNRKLSPLPLVIVVDGLDGCNNEDDISLLIQCLSLTAAIRHVDLRIFATSRPEQSITIAFNNISIDAHQSSILHDIEQSTVDQDLAAYYTDTLGRIGRDLGLGSNFVSEDVVKTLVQRSHGLFLYAATACRFVRLGGGQVANRRLAQLVNPIGPQTKPEMELDRIYATILDESTSNLQPEEKATAQESFHDIVGSIMALFDEIAIDTSRLKIPPKTPTMAQETDTPAWKASLLEGITAFPHVYTIVTCADTTHDLSPVFEADKDAYYARQVQEYCEHIQSSLHAKASIFHEEVQTLRDENRDLKKEVATLNKVIDRVGAPKHTDGQLLRRQTRDHPTFNATEKDIEKRQEEYVGWRSKAMRNLAVDKTIYNTEFRRLQYIGSMLDGGAYTLVRQSLDAITMNPDDTELWEWKTADDLIEFLNGQYETIDLDRTASRNFDNYFMTNKPFENFIAEFNKLATLAGKTDKQKVEALQLKVSNEVIDEVMHRSGKPGNDDWPGWKKLCQDVYNDLEQSKHIRKMRSRREPGHRTAPENPRPNIPAAPAAPTADAGEPMQLSTSSTSEARRRERQERGLCYYCGGTHRIRDCQEKMNNDAKYSVRNNTPRSDAARARGHGRGSYYSPRPSSQVPNATHQPQPQYRQLQGFPPAQQYYAQPPYLSPTFNRLHSMDQGFIESDTSSLTDARSTPDTDRSQGNVEPPGTVAPGGLQEHLQAYCHCGSAKLFVAMNLSFSGP</sequence>
<feature type="coiled-coil region" evidence="2">
    <location>
        <begin position="376"/>
        <end position="403"/>
    </location>
</feature>
<reference evidence="5" key="1">
    <citation type="submission" date="2023-01" db="EMBL/GenBank/DDBJ databases">
        <title>The growth and conidiation of Purpureocillium lavendulum are regulated by nitrogen source and histone H3K14 acetylation.</title>
        <authorList>
            <person name="Tang P."/>
            <person name="Han J."/>
            <person name="Zhang C."/>
            <person name="Tang P."/>
            <person name="Qi F."/>
            <person name="Zhang K."/>
            <person name="Liang L."/>
        </authorList>
    </citation>
    <scope>NUCLEOTIDE SEQUENCE</scope>
    <source>
        <strain evidence="5">YMF1.00683</strain>
    </source>
</reference>
<dbReference type="Proteomes" id="UP001163105">
    <property type="component" value="Unassembled WGS sequence"/>
</dbReference>
<feature type="region of interest" description="Disordered" evidence="3">
    <location>
        <begin position="685"/>
        <end position="731"/>
    </location>
</feature>
<organism evidence="5 6">
    <name type="scientific">Purpureocillium lavendulum</name>
    <dbReference type="NCBI Taxonomy" id="1247861"/>
    <lineage>
        <taxon>Eukaryota</taxon>
        <taxon>Fungi</taxon>
        <taxon>Dikarya</taxon>
        <taxon>Ascomycota</taxon>
        <taxon>Pezizomycotina</taxon>
        <taxon>Sordariomycetes</taxon>
        <taxon>Hypocreomycetidae</taxon>
        <taxon>Hypocreales</taxon>
        <taxon>Ophiocordycipitaceae</taxon>
        <taxon>Purpureocillium</taxon>
    </lineage>
</organism>
<dbReference type="SUPFAM" id="SSF52540">
    <property type="entry name" value="P-loop containing nucleoside triphosphate hydrolases"/>
    <property type="match status" value="1"/>
</dbReference>
<dbReference type="InterPro" id="IPR027417">
    <property type="entry name" value="P-loop_NTPase"/>
</dbReference>
<evidence type="ECO:0000259" key="4">
    <source>
        <dbReference type="Pfam" id="PF24883"/>
    </source>
</evidence>
<protein>
    <submittedName>
        <fullName evidence="5">C6 transcription factor</fullName>
    </submittedName>
</protein>
<dbReference type="Gene3D" id="3.40.50.300">
    <property type="entry name" value="P-loop containing nucleotide triphosphate hydrolases"/>
    <property type="match status" value="1"/>
</dbReference>
<proteinExistence type="predicted"/>
<dbReference type="EMBL" id="JAQHRD010000023">
    <property type="protein sequence ID" value="KAJ6436399.1"/>
    <property type="molecule type" value="Genomic_DNA"/>
</dbReference>
<accession>A0AB34FCI8</accession>
<keyword evidence="2" id="KW-0175">Coiled coil</keyword>